<dbReference type="RefSeq" id="WP_158035755.1">
    <property type="nucleotide sequence ID" value="NZ_BAAAZV010000003.1"/>
</dbReference>
<keyword evidence="13" id="KW-1185">Reference proteome</keyword>
<evidence type="ECO:0000256" key="7">
    <source>
        <dbReference type="ARBA" id="ARBA00052328"/>
    </source>
</evidence>
<keyword evidence="6 9" id="KW-0057">Aromatic amino acid biosynthesis</keyword>
<protein>
    <recommendedName>
        <fullName evidence="9">Anthranilate phosphoribosyltransferase</fullName>
        <ecNumber evidence="9">2.4.2.18</ecNumber>
    </recommendedName>
</protein>
<dbReference type="FunFam" id="3.40.1030.10:FF:000002">
    <property type="entry name" value="Anthranilate phosphoribosyltransferase"/>
    <property type="match status" value="1"/>
</dbReference>
<dbReference type="SUPFAM" id="SSF47648">
    <property type="entry name" value="Nucleoside phosphorylase/phosphoribosyltransferase N-terminal domain"/>
    <property type="match status" value="1"/>
</dbReference>
<feature type="binding site" evidence="9">
    <location>
        <position position="229"/>
    </location>
    <ligand>
        <name>Mg(2+)</name>
        <dbReference type="ChEBI" id="CHEBI:18420"/>
        <label>2</label>
    </ligand>
</feature>
<dbReference type="HAMAP" id="MF_00211">
    <property type="entry name" value="TrpD"/>
    <property type="match status" value="1"/>
</dbReference>
<comment type="subunit">
    <text evidence="9">Homodimer.</text>
</comment>
<dbReference type="InterPro" id="IPR000312">
    <property type="entry name" value="Glycosyl_Trfase_fam3"/>
</dbReference>
<feature type="binding site" evidence="9">
    <location>
        <position position="229"/>
    </location>
    <ligand>
        <name>Mg(2+)</name>
        <dbReference type="ChEBI" id="CHEBI:18420"/>
        <label>1</label>
    </ligand>
</feature>
<dbReference type="Pfam" id="PF00591">
    <property type="entry name" value="Glycos_transf_3"/>
    <property type="match status" value="1"/>
</dbReference>
<dbReference type="Proteomes" id="UP000481339">
    <property type="component" value="Unassembled WGS sequence"/>
</dbReference>
<evidence type="ECO:0000256" key="8">
    <source>
        <dbReference type="ARBA" id="ARBA00061188"/>
    </source>
</evidence>
<evidence type="ECO:0000313" key="13">
    <source>
        <dbReference type="Proteomes" id="UP000481339"/>
    </source>
</evidence>
<feature type="binding site" evidence="9">
    <location>
        <position position="96"/>
    </location>
    <ligand>
        <name>Mg(2+)</name>
        <dbReference type="ChEBI" id="CHEBI:18420"/>
        <label>1</label>
    </ligand>
</feature>
<feature type="binding site" evidence="9">
    <location>
        <begin position="94"/>
        <end position="97"/>
    </location>
    <ligand>
        <name>5-phospho-alpha-D-ribose 1-diphosphate</name>
        <dbReference type="ChEBI" id="CHEBI:58017"/>
    </ligand>
</feature>
<dbReference type="InterPro" id="IPR035902">
    <property type="entry name" value="Nuc_phospho_transferase"/>
</dbReference>
<comment type="similarity">
    <text evidence="9">Belongs to the anthranilate phosphoribosyltransferase family.</text>
</comment>
<organism evidence="12 13">
    <name type="scientific">Pseudoclavibacter caeni</name>
    <dbReference type="NCBI Taxonomy" id="908846"/>
    <lineage>
        <taxon>Bacteria</taxon>
        <taxon>Bacillati</taxon>
        <taxon>Actinomycetota</taxon>
        <taxon>Actinomycetes</taxon>
        <taxon>Micrococcales</taxon>
        <taxon>Microbacteriaceae</taxon>
        <taxon>Pseudoclavibacter</taxon>
    </lineage>
</organism>
<feature type="domain" description="Glycosyl transferase family 3 N-terminal" evidence="11">
    <location>
        <begin position="9"/>
        <end position="70"/>
    </location>
</feature>
<comment type="caution">
    <text evidence="12">The sequence shown here is derived from an EMBL/GenBank/DDBJ whole genome shotgun (WGS) entry which is preliminary data.</text>
</comment>
<evidence type="ECO:0000256" key="9">
    <source>
        <dbReference type="HAMAP-Rule" id="MF_00211"/>
    </source>
</evidence>
<feature type="binding site" evidence="9">
    <location>
        <position position="170"/>
    </location>
    <ligand>
        <name>anthranilate</name>
        <dbReference type="ChEBI" id="CHEBI:16567"/>
        <label>2</label>
    </ligand>
</feature>
<comment type="pathway">
    <text evidence="1 9">Amino-acid biosynthesis; L-tryptophan biosynthesis; L-tryptophan from chorismate: step 2/5.</text>
</comment>
<gene>
    <name evidence="9 12" type="primary">trpD</name>
    <name evidence="12" type="ORF">F8O02_02930</name>
</gene>
<dbReference type="EC" id="2.4.2.18" evidence="9"/>
<keyword evidence="2 9" id="KW-0028">Amino-acid biosynthesis</keyword>
<dbReference type="InterPro" id="IPR005940">
    <property type="entry name" value="Anthranilate_Pribosyl_Tfrase"/>
</dbReference>
<feature type="binding site" evidence="9">
    <location>
        <position position="124"/>
    </location>
    <ligand>
        <name>5-phospho-alpha-D-ribose 1-diphosphate</name>
        <dbReference type="ChEBI" id="CHEBI:58017"/>
    </ligand>
</feature>
<dbReference type="NCBIfam" id="TIGR01245">
    <property type="entry name" value="trpD"/>
    <property type="match status" value="1"/>
</dbReference>
<feature type="domain" description="Glycosyl transferase family 3" evidence="10">
    <location>
        <begin position="78"/>
        <end position="321"/>
    </location>
</feature>
<comment type="function">
    <text evidence="9">Catalyzes the transfer of the phosphoribosyl group of 5-phosphorylribose-1-pyrophosphate (PRPP) to anthranilate to yield N-(5'-phosphoribosyl)-anthranilate (PRA).</text>
</comment>
<evidence type="ECO:0000256" key="6">
    <source>
        <dbReference type="ARBA" id="ARBA00023141"/>
    </source>
</evidence>
<comment type="similarity">
    <text evidence="8">In the C-terminal section; belongs to the anthranilate phosphoribosyltransferase family.</text>
</comment>
<dbReference type="GO" id="GO:0000162">
    <property type="term" value="P:L-tryptophan biosynthetic process"/>
    <property type="evidence" value="ECO:0007669"/>
    <property type="project" value="UniProtKB-UniRule"/>
</dbReference>
<comment type="catalytic activity">
    <reaction evidence="7 9">
        <text>N-(5-phospho-beta-D-ribosyl)anthranilate + diphosphate = 5-phospho-alpha-D-ribose 1-diphosphate + anthranilate</text>
        <dbReference type="Rhea" id="RHEA:11768"/>
        <dbReference type="ChEBI" id="CHEBI:16567"/>
        <dbReference type="ChEBI" id="CHEBI:18277"/>
        <dbReference type="ChEBI" id="CHEBI:33019"/>
        <dbReference type="ChEBI" id="CHEBI:58017"/>
        <dbReference type="EC" id="2.4.2.18"/>
    </reaction>
</comment>
<feature type="binding site" evidence="9">
    <location>
        <position position="84"/>
    </location>
    <ligand>
        <name>5-phospho-alpha-D-ribose 1-diphosphate</name>
        <dbReference type="ChEBI" id="CHEBI:58017"/>
    </ligand>
</feature>
<evidence type="ECO:0000259" key="10">
    <source>
        <dbReference type="Pfam" id="PF00591"/>
    </source>
</evidence>
<dbReference type="UniPathway" id="UPA00035">
    <property type="reaction ID" value="UER00041"/>
</dbReference>
<dbReference type="GO" id="GO:0004048">
    <property type="term" value="F:anthranilate phosphoribosyltransferase activity"/>
    <property type="evidence" value="ECO:0007669"/>
    <property type="project" value="UniProtKB-UniRule"/>
</dbReference>
<sequence length="356" mass="36961">MASEITWPQLISTLLEDTNLTSTQARWAMDHIMNGEADPAAMGGFLIALKKKGESLDEVSAFVNSILDHATPLDVDRDAVDIVGTGGDRSGTVNISSMAALVIAGAGVPVIKHGNRAVSSRSGSSDFFEALGVDIAAKPENVARAFRETGIGFAFAQTYHGGFRFAAPVRKALGVPTVFNFLGPLCNPARPRINCLGVADQGRVDLVASLLSARGDVGLVFRGEDGLDELTTTGPSRVCQVDEQGGITEFALDPASLGIAPADLEDLVGGDAQENAAIGRAFLAGETGSVRDIVLLNAAAGLVAADLLHEPASARRSLNERFEQKLAVAAESVDSDAASKVLDRWVAALGRPGSAA</sequence>
<evidence type="ECO:0000256" key="2">
    <source>
        <dbReference type="ARBA" id="ARBA00022605"/>
    </source>
</evidence>
<dbReference type="EMBL" id="WBKA01000002">
    <property type="protein sequence ID" value="KAB1632833.1"/>
    <property type="molecule type" value="Genomic_DNA"/>
</dbReference>
<evidence type="ECO:0000256" key="1">
    <source>
        <dbReference type="ARBA" id="ARBA00004907"/>
    </source>
</evidence>
<dbReference type="Pfam" id="PF02885">
    <property type="entry name" value="Glycos_trans_3N"/>
    <property type="match status" value="1"/>
</dbReference>
<keyword evidence="3 9" id="KW-0328">Glycosyltransferase</keyword>
<dbReference type="GO" id="GO:0000287">
    <property type="term" value="F:magnesium ion binding"/>
    <property type="evidence" value="ECO:0007669"/>
    <property type="project" value="UniProtKB-UniRule"/>
</dbReference>
<keyword evidence="5 9" id="KW-0822">Tryptophan biosynthesis</keyword>
<reference evidence="12 13" key="1">
    <citation type="submission" date="2019-09" db="EMBL/GenBank/DDBJ databases">
        <title>Phylogeny of genus Pseudoclavibacter and closely related genus.</title>
        <authorList>
            <person name="Li Y."/>
        </authorList>
    </citation>
    <scope>NUCLEOTIDE SEQUENCE [LARGE SCALE GENOMIC DNA]</scope>
    <source>
        <strain evidence="12 13">JCM 16921</strain>
    </source>
</reference>
<dbReference type="PANTHER" id="PTHR43285">
    <property type="entry name" value="ANTHRANILATE PHOSPHORIBOSYLTRANSFERASE"/>
    <property type="match status" value="1"/>
</dbReference>
<dbReference type="PANTHER" id="PTHR43285:SF2">
    <property type="entry name" value="ANTHRANILATE PHOSPHORIBOSYLTRANSFERASE"/>
    <property type="match status" value="1"/>
</dbReference>
<feature type="binding site" evidence="9">
    <location>
        <position position="228"/>
    </location>
    <ligand>
        <name>Mg(2+)</name>
        <dbReference type="ChEBI" id="CHEBI:18420"/>
        <label>2</label>
    </ligand>
</feature>
<feature type="binding site" evidence="9">
    <location>
        <begin position="112"/>
        <end position="120"/>
    </location>
    <ligand>
        <name>5-phospho-alpha-D-ribose 1-diphosphate</name>
        <dbReference type="ChEBI" id="CHEBI:58017"/>
    </ligand>
</feature>
<feature type="binding site" evidence="9">
    <location>
        <begin position="87"/>
        <end position="88"/>
    </location>
    <ligand>
        <name>5-phospho-alpha-D-ribose 1-diphosphate</name>
        <dbReference type="ChEBI" id="CHEBI:58017"/>
    </ligand>
</feature>
<evidence type="ECO:0000256" key="5">
    <source>
        <dbReference type="ARBA" id="ARBA00022822"/>
    </source>
</evidence>
<evidence type="ECO:0000259" key="11">
    <source>
        <dbReference type="Pfam" id="PF02885"/>
    </source>
</evidence>
<feature type="binding site" evidence="9">
    <location>
        <position position="115"/>
    </location>
    <ligand>
        <name>anthranilate</name>
        <dbReference type="ChEBI" id="CHEBI:16567"/>
        <label>1</label>
    </ligand>
</feature>
<dbReference type="AlphaFoldDB" id="A0A7C8BNM1"/>
<evidence type="ECO:0000313" key="12">
    <source>
        <dbReference type="EMBL" id="KAB1632833.1"/>
    </source>
</evidence>
<dbReference type="OrthoDB" id="9806430at2"/>
<name>A0A7C8BNM1_9MICO</name>
<dbReference type="Gene3D" id="1.20.970.10">
    <property type="entry name" value="Transferase, Pyrimidine Nucleoside Phosphorylase, Chain C"/>
    <property type="match status" value="1"/>
</dbReference>
<keyword evidence="9" id="KW-0479">Metal-binding</keyword>
<proteinExistence type="inferred from homology"/>
<dbReference type="SUPFAM" id="SSF52418">
    <property type="entry name" value="Nucleoside phosphorylase/phosphoribosyltransferase catalytic domain"/>
    <property type="match status" value="1"/>
</dbReference>
<dbReference type="GO" id="GO:0005829">
    <property type="term" value="C:cytosol"/>
    <property type="evidence" value="ECO:0007669"/>
    <property type="project" value="TreeGrafter"/>
</dbReference>
<keyword evidence="9" id="KW-0460">Magnesium</keyword>
<dbReference type="InterPro" id="IPR036320">
    <property type="entry name" value="Glycosyl_Trfase_fam3_N_dom_sf"/>
</dbReference>
<comment type="caution">
    <text evidence="9">Lacks conserved residue(s) required for the propagation of feature annotation.</text>
</comment>
<comment type="cofactor">
    <cofactor evidence="9">
        <name>Mg(2+)</name>
        <dbReference type="ChEBI" id="CHEBI:18420"/>
    </cofactor>
    <text evidence="9">Binds 2 magnesium ions per monomer.</text>
</comment>
<feature type="binding site" evidence="9">
    <location>
        <position position="84"/>
    </location>
    <ligand>
        <name>anthranilate</name>
        <dbReference type="ChEBI" id="CHEBI:16567"/>
        <label>1</label>
    </ligand>
</feature>
<dbReference type="InterPro" id="IPR017459">
    <property type="entry name" value="Glycosyl_Trfase_fam3_N_dom"/>
</dbReference>
<keyword evidence="4 9" id="KW-0808">Transferase</keyword>
<dbReference type="Gene3D" id="3.40.1030.10">
    <property type="entry name" value="Nucleoside phosphorylase/phosphoribosyltransferase catalytic domain"/>
    <property type="match status" value="1"/>
</dbReference>
<evidence type="ECO:0000256" key="3">
    <source>
        <dbReference type="ARBA" id="ARBA00022676"/>
    </source>
</evidence>
<feature type="binding site" evidence="9">
    <location>
        <position position="92"/>
    </location>
    <ligand>
        <name>5-phospho-alpha-D-ribose 1-diphosphate</name>
        <dbReference type="ChEBI" id="CHEBI:58017"/>
    </ligand>
</feature>
<evidence type="ECO:0000256" key="4">
    <source>
        <dbReference type="ARBA" id="ARBA00022679"/>
    </source>
</evidence>
<accession>A0A7C8BNM1</accession>